<dbReference type="OrthoDB" id="4756206at2759"/>
<dbReference type="OMA" id="KLCFPNE"/>
<feature type="chain" id="PRO_5005147634" description="Endo-chitosanase" evidence="10">
    <location>
        <begin position="19"/>
        <end position="269"/>
    </location>
</feature>
<comment type="function">
    <text evidence="10">Chitosanase catalyzing the endo-type cleavage of chitosan, the deacylated form of chitin. Chitosanase may be crucial in the degradation of the deacetylated portion of chitin in the fungal cell wall.</text>
</comment>
<evidence type="ECO:0000256" key="3">
    <source>
        <dbReference type="ARBA" id="ARBA00007799"/>
    </source>
</evidence>
<comment type="subcellular location">
    <subcellularLocation>
        <location evidence="2 10">Secreted</location>
    </subcellularLocation>
</comment>
<reference evidence="12 13" key="1">
    <citation type="journal article" date="2013" name="PLoS Genet.">
        <title>The genome and development-dependent transcriptomes of Pyronema confluens: a window into fungal evolution.</title>
        <authorList>
            <person name="Traeger S."/>
            <person name="Altegoer F."/>
            <person name="Freitag M."/>
            <person name="Gabaldon T."/>
            <person name="Kempken F."/>
            <person name="Kumar A."/>
            <person name="Marcet-Houben M."/>
            <person name="Poggeler S."/>
            <person name="Stajich J.E."/>
            <person name="Nowrousian M."/>
        </authorList>
    </citation>
    <scope>NUCLEOTIDE SEQUENCE [LARGE SCALE GENOMIC DNA]</scope>
    <source>
        <strain evidence="13">CBS 100304</strain>
        <tissue evidence="12">Vegetative mycelium</tissue>
    </source>
</reference>
<gene>
    <name evidence="12" type="ORF">PCON_14024</name>
</gene>
<dbReference type="PANTHER" id="PTHR42061:SF6">
    <property type="entry name" value="ENDO-CHITOSANASE"/>
    <property type="match status" value="1"/>
</dbReference>
<dbReference type="eggNOG" id="ENOG502S39Y">
    <property type="taxonomic scope" value="Eukaryota"/>
</dbReference>
<organism evidence="12 13">
    <name type="scientific">Pyronema omphalodes (strain CBS 100304)</name>
    <name type="common">Pyronema confluens</name>
    <dbReference type="NCBI Taxonomy" id="1076935"/>
    <lineage>
        <taxon>Eukaryota</taxon>
        <taxon>Fungi</taxon>
        <taxon>Dikarya</taxon>
        <taxon>Ascomycota</taxon>
        <taxon>Pezizomycotina</taxon>
        <taxon>Pezizomycetes</taxon>
        <taxon>Pezizales</taxon>
        <taxon>Pyronemataceae</taxon>
        <taxon>Pyronema</taxon>
    </lineage>
</organism>
<keyword evidence="9 10" id="KW-0624">Polysaccharide degradation</keyword>
<keyword evidence="5 10" id="KW-0732">Signal</keyword>
<evidence type="ECO:0000256" key="2">
    <source>
        <dbReference type="ARBA" id="ARBA00004613"/>
    </source>
</evidence>
<keyword evidence="6 10" id="KW-0378">Hydrolase</keyword>
<evidence type="ECO:0000256" key="1">
    <source>
        <dbReference type="ARBA" id="ARBA00000405"/>
    </source>
</evidence>
<keyword evidence="4" id="KW-0964">Secreted</keyword>
<name>U4LLJ1_PYROM</name>
<evidence type="ECO:0000313" key="12">
    <source>
        <dbReference type="EMBL" id="CCX32999.1"/>
    </source>
</evidence>
<dbReference type="GO" id="GO:0005576">
    <property type="term" value="C:extracellular region"/>
    <property type="evidence" value="ECO:0007669"/>
    <property type="project" value="UniProtKB-SubCell"/>
</dbReference>
<evidence type="ECO:0000256" key="8">
    <source>
        <dbReference type="ARBA" id="ARBA00023295"/>
    </source>
</evidence>
<sequence>MLFTSLLSLSLAASAVSAYSIPPALQTFYNGVKNGGCKSYLKNRSNLNDGQGHSGFGFCTDTPGALYVSGPGELADMDIDCDGARNCGSGDFQPQTSFDDILQSKGYGINNLDASKHTFVVLGTCDVPVDRISGGPIEPLSVIAIVCNNQLHYGVYGDTNGCDDNNFTGEASLSLGQICFPNEGLNGDNGHTGHDVLYLAFTGTEAVPGPNGANWKTSDPKVFEASIKALGDKMIAKVLGGSTPGPTTTSPTPSPTGSCSWTGHCSGEF</sequence>
<evidence type="ECO:0000256" key="9">
    <source>
        <dbReference type="ARBA" id="ARBA00023326"/>
    </source>
</evidence>
<accession>U4LLJ1</accession>
<proteinExistence type="inferred from homology"/>
<comment type="catalytic activity">
    <reaction evidence="1 10">
        <text>Endohydrolysis of beta-(1-&gt;4)-linkages between D-glucosamine residues in a partly acetylated chitosan.</text>
        <dbReference type="EC" id="3.2.1.132"/>
    </reaction>
</comment>
<dbReference type="EMBL" id="HF935976">
    <property type="protein sequence ID" value="CCX32999.1"/>
    <property type="molecule type" value="Genomic_DNA"/>
</dbReference>
<dbReference type="Pfam" id="PF07335">
    <property type="entry name" value="Glyco_hydro_75"/>
    <property type="match status" value="1"/>
</dbReference>
<dbReference type="STRING" id="1076935.U4LLJ1"/>
<dbReference type="EC" id="3.2.1.132" evidence="10"/>
<evidence type="ECO:0000256" key="7">
    <source>
        <dbReference type="ARBA" id="ARBA00023277"/>
    </source>
</evidence>
<evidence type="ECO:0000256" key="4">
    <source>
        <dbReference type="ARBA" id="ARBA00022525"/>
    </source>
</evidence>
<keyword evidence="13" id="KW-1185">Reference proteome</keyword>
<keyword evidence="8 10" id="KW-0326">Glycosidase</keyword>
<dbReference type="PANTHER" id="PTHR42061">
    <property type="entry name" value="ENDO-CHITOSANASE"/>
    <property type="match status" value="1"/>
</dbReference>
<evidence type="ECO:0000256" key="10">
    <source>
        <dbReference type="RuleBase" id="RU361208"/>
    </source>
</evidence>
<protein>
    <recommendedName>
        <fullName evidence="10">Endo-chitosanase</fullName>
        <ecNumber evidence="10">3.2.1.132</ecNumber>
    </recommendedName>
</protein>
<feature type="signal peptide" evidence="10">
    <location>
        <begin position="1"/>
        <end position="18"/>
    </location>
</feature>
<evidence type="ECO:0000256" key="6">
    <source>
        <dbReference type="ARBA" id="ARBA00022801"/>
    </source>
</evidence>
<evidence type="ECO:0000256" key="5">
    <source>
        <dbReference type="ARBA" id="ARBA00022729"/>
    </source>
</evidence>
<dbReference type="GO" id="GO:0000272">
    <property type="term" value="P:polysaccharide catabolic process"/>
    <property type="evidence" value="ECO:0007669"/>
    <property type="project" value="UniProtKB-KW"/>
</dbReference>
<dbReference type="AlphaFoldDB" id="U4LLJ1"/>
<dbReference type="GO" id="GO:0016977">
    <property type="term" value="F:chitosanase activity"/>
    <property type="evidence" value="ECO:0007669"/>
    <property type="project" value="UniProtKB-EC"/>
</dbReference>
<feature type="region of interest" description="Disordered" evidence="11">
    <location>
        <begin position="240"/>
        <end position="261"/>
    </location>
</feature>
<dbReference type="Proteomes" id="UP000018144">
    <property type="component" value="Unassembled WGS sequence"/>
</dbReference>
<comment type="similarity">
    <text evidence="3 10">Belongs to the glycosyl hydrolase 75 family.</text>
</comment>
<evidence type="ECO:0000256" key="11">
    <source>
        <dbReference type="SAM" id="MobiDB-lite"/>
    </source>
</evidence>
<evidence type="ECO:0000313" key="13">
    <source>
        <dbReference type="Proteomes" id="UP000018144"/>
    </source>
</evidence>
<dbReference type="InterPro" id="IPR009939">
    <property type="entry name" value="Chitosanase_fungal"/>
</dbReference>
<keyword evidence="7" id="KW-0119">Carbohydrate metabolism</keyword>